<proteinExistence type="predicted"/>
<reference evidence="1 2" key="1">
    <citation type="submission" date="2014-06" db="EMBL/GenBank/DDBJ databases">
        <authorList>
            <person name="Swart Estienne"/>
        </authorList>
    </citation>
    <scope>NUCLEOTIDE SEQUENCE [LARGE SCALE GENOMIC DNA]</scope>
    <source>
        <strain evidence="1 2">130c</strain>
    </source>
</reference>
<evidence type="ECO:0000313" key="2">
    <source>
        <dbReference type="Proteomes" id="UP000039865"/>
    </source>
</evidence>
<keyword evidence="2" id="KW-1185">Reference proteome</keyword>
<dbReference type="InParanoid" id="A0A078AZ35"/>
<evidence type="ECO:0000313" key="1">
    <source>
        <dbReference type="EMBL" id="CDW87715.1"/>
    </source>
</evidence>
<dbReference type="EMBL" id="CCKQ01015867">
    <property type="protein sequence ID" value="CDW87715.1"/>
    <property type="molecule type" value="Genomic_DNA"/>
</dbReference>
<protein>
    <recommendedName>
        <fullName evidence="3">PHR domain-containing protein</fullName>
    </recommendedName>
</protein>
<name>A0A078AZ35_STYLE</name>
<gene>
    <name evidence="1" type="primary">Contig16725.g17819</name>
    <name evidence="1" type="ORF">STYLEM_16827</name>
</gene>
<sequence length="222" mass="25700">MGPNFDQSELPNTWECIVFNTTDQKIDQQLKNEEPKKVTIKANELDFQIQLDTVCIIDNQVTTQKHKVNIKDPIKSLIHPMKKLYLSKLSGFLFEKELELGNTFIQEQIYSNQKIVMHGVRTDKNLDGDLTRFFQRFETCSPEGGWEYYGVMDGIKLLCHRSLVFKGQQTSMAQTFYSDQGLDYDRIQNPDMGIFKLQNYEEDQSFSTISGGVIPGFLYQLL</sequence>
<organism evidence="1 2">
    <name type="scientific">Stylonychia lemnae</name>
    <name type="common">Ciliate</name>
    <dbReference type="NCBI Taxonomy" id="5949"/>
    <lineage>
        <taxon>Eukaryota</taxon>
        <taxon>Sar</taxon>
        <taxon>Alveolata</taxon>
        <taxon>Ciliophora</taxon>
        <taxon>Intramacronucleata</taxon>
        <taxon>Spirotrichea</taxon>
        <taxon>Stichotrichia</taxon>
        <taxon>Sporadotrichida</taxon>
        <taxon>Oxytrichidae</taxon>
        <taxon>Stylonychinae</taxon>
        <taxon>Stylonychia</taxon>
    </lineage>
</organism>
<accession>A0A078AZ35</accession>
<dbReference type="Proteomes" id="UP000039865">
    <property type="component" value="Unassembled WGS sequence"/>
</dbReference>
<evidence type="ECO:0008006" key="3">
    <source>
        <dbReference type="Google" id="ProtNLM"/>
    </source>
</evidence>
<dbReference type="AlphaFoldDB" id="A0A078AZ35"/>